<proteinExistence type="predicted"/>
<accession>A0A1J5PAY9</accession>
<name>A0A1J5PAY9_9ZZZZ</name>
<gene>
    <name evidence="2" type="ORF">GALL_538200</name>
</gene>
<evidence type="ECO:0000256" key="1">
    <source>
        <dbReference type="SAM" id="MobiDB-lite"/>
    </source>
</evidence>
<dbReference type="AlphaFoldDB" id="A0A1J5PAY9"/>
<feature type="region of interest" description="Disordered" evidence="1">
    <location>
        <begin position="1"/>
        <end position="41"/>
    </location>
</feature>
<comment type="caution">
    <text evidence="2">The sequence shown here is derived from an EMBL/GenBank/DDBJ whole genome shotgun (WGS) entry which is preliminary data.</text>
</comment>
<sequence length="78" mass="8060">MPAASARPSAAMVVSPAPEASNTSRGAVAKWRTGSPRTPSEMPLEARVTRIALASHRDRAWSMAAATSSSVWVGSPVA</sequence>
<reference evidence="2" key="1">
    <citation type="submission" date="2016-10" db="EMBL/GenBank/DDBJ databases">
        <title>Sequence of Gallionella enrichment culture.</title>
        <authorList>
            <person name="Poehlein A."/>
            <person name="Muehling M."/>
            <person name="Daniel R."/>
        </authorList>
    </citation>
    <scope>NUCLEOTIDE SEQUENCE</scope>
</reference>
<organism evidence="2">
    <name type="scientific">mine drainage metagenome</name>
    <dbReference type="NCBI Taxonomy" id="410659"/>
    <lineage>
        <taxon>unclassified sequences</taxon>
        <taxon>metagenomes</taxon>
        <taxon>ecological metagenomes</taxon>
    </lineage>
</organism>
<dbReference type="EMBL" id="MLJW01007963">
    <property type="protein sequence ID" value="OIQ64628.1"/>
    <property type="molecule type" value="Genomic_DNA"/>
</dbReference>
<protein>
    <submittedName>
        <fullName evidence="2">Uncharacterized protein</fullName>
    </submittedName>
</protein>
<evidence type="ECO:0000313" key="2">
    <source>
        <dbReference type="EMBL" id="OIQ64628.1"/>
    </source>
</evidence>
<feature type="compositionally biased region" description="Low complexity" evidence="1">
    <location>
        <begin position="1"/>
        <end position="21"/>
    </location>
</feature>